<sequence length="339" mass="38793">MKPLTIPRLELNAALLLARCIKRILDPHLKIVGTSSWTDSMIVLSWLMVPHTSFKVYVSNRIHQIRTIVPDCKWSHIESTNNPADCASRGVMPSELTKLSLYWQGPVILRANPSTWMNLVAPMPLCSLPEVSPVSFTTRIDPHDCLEEWFNRFSSCDRMIRVTTIMHRFINRCRRCVLEPHPTKCLSLVEVDCATRSIIRESQRIYLSDLLRELSTGTRVSSKPLARLAPFVDDVGIIRVGGRLRHSTLSYECKYPILIAKHPHLALLICRRWHRLTCHSGPRVMISLILRQYWIIAIRSVVHEVVTKCYACVRLAAKPPQPLMADLPAARVQQVRPFD</sequence>
<evidence type="ECO:0000313" key="2">
    <source>
        <dbReference type="Proteomes" id="UP001160148"/>
    </source>
</evidence>
<keyword evidence="2" id="KW-1185">Reference proteome</keyword>
<gene>
    <name evidence="1" type="ORF">MEUPH1_LOCUS14014</name>
</gene>
<evidence type="ECO:0008006" key="3">
    <source>
        <dbReference type="Google" id="ProtNLM"/>
    </source>
</evidence>
<reference evidence="1 2" key="1">
    <citation type="submission" date="2023-01" db="EMBL/GenBank/DDBJ databases">
        <authorList>
            <person name="Whitehead M."/>
        </authorList>
    </citation>
    <scope>NUCLEOTIDE SEQUENCE [LARGE SCALE GENOMIC DNA]</scope>
</reference>
<dbReference type="AlphaFoldDB" id="A0AAV0WS71"/>
<accession>A0AAV0WS71</accession>
<protein>
    <recommendedName>
        <fullName evidence="3">Integrase zinc-binding domain-containing protein</fullName>
    </recommendedName>
</protein>
<dbReference type="EMBL" id="CARXXK010000002">
    <property type="protein sequence ID" value="CAI6358506.1"/>
    <property type="molecule type" value="Genomic_DNA"/>
</dbReference>
<dbReference type="Proteomes" id="UP001160148">
    <property type="component" value="Unassembled WGS sequence"/>
</dbReference>
<name>A0AAV0WS71_9HEMI</name>
<evidence type="ECO:0000313" key="1">
    <source>
        <dbReference type="EMBL" id="CAI6358506.1"/>
    </source>
</evidence>
<organism evidence="1 2">
    <name type="scientific">Macrosiphum euphorbiae</name>
    <name type="common">potato aphid</name>
    <dbReference type="NCBI Taxonomy" id="13131"/>
    <lineage>
        <taxon>Eukaryota</taxon>
        <taxon>Metazoa</taxon>
        <taxon>Ecdysozoa</taxon>
        <taxon>Arthropoda</taxon>
        <taxon>Hexapoda</taxon>
        <taxon>Insecta</taxon>
        <taxon>Pterygota</taxon>
        <taxon>Neoptera</taxon>
        <taxon>Paraneoptera</taxon>
        <taxon>Hemiptera</taxon>
        <taxon>Sternorrhyncha</taxon>
        <taxon>Aphidomorpha</taxon>
        <taxon>Aphidoidea</taxon>
        <taxon>Aphididae</taxon>
        <taxon>Macrosiphini</taxon>
        <taxon>Macrosiphum</taxon>
    </lineage>
</organism>
<dbReference type="PANTHER" id="PTHR47331">
    <property type="entry name" value="PHD-TYPE DOMAIN-CONTAINING PROTEIN"/>
    <property type="match status" value="1"/>
</dbReference>
<proteinExistence type="predicted"/>
<comment type="caution">
    <text evidence="1">The sequence shown here is derived from an EMBL/GenBank/DDBJ whole genome shotgun (WGS) entry which is preliminary data.</text>
</comment>